<proteinExistence type="predicted"/>
<evidence type="ECO:0000313" key="2">
    <source>
        <dbReference type="EMBL" id="KAJ4431815.1"/>
    </source>
</evidence>
<gene>
    <name evidence="2" type="ORF">ANN_20420</name>
</gene>
<comment type="caution">
    <text evidence="2">The sequence shown here is derived from an EMBL/GenBank/DDBJ whole genome shotgun (WGS) entry which is preliminary data.</text>
</comment>
<dbReference type="Pfam" id="PF13843">
    <property type="entry name" value="DDE_Tnp_1_7"/>
    <property type="match status" value="1"/>
</dbReference>
<organism evidence="2 3">
    <name type="scientific">Periplaneta americana</name>
    <name type="common">American cockroach</name>
    <name type="synonym">Blatta americana</name>
    <dbReference type="NCBI Taxonomy" id="6978"/>
    <lineage>
        <taxon>Eukaryota</taxon>
        <taxon>Metazoa</taxon>
        <taxon>Ecdysozoa</taxon>
        <taxon>Arthropoda</taxon>
        <taxon>Hexapoda</taxon>
        <taxon>Insecta</taxon>
        <taxon>Pterygota</taxon>
        <taxon>Neoptera</taxon>
        <taxon>Polyneoptera</taxon>
        <taxon>Dictyoptera</taxon>
        <taxon>Blattodea</taxon>
        <taxon>Blattoidea</taxon>
        <taxon>Blattidae</taxon>
        <taxon>Blattinae</taxon>
        <taxon>Periplaneta</taxon>
    </lineage>
</organism>
<keyword evidence="3" id="KW-1185">Reference proteome</keyword>
<dbReference type="PANTHER" id="PTHR46599:SF6">
    <property type="entry name" value="DUAL SPECIFICITY PHOSPHATASE 26"/>
    <property type="match status" value="1"/>
</dbReference>
<accession>A0ABQ8SCT0</accession>
<evidence type="ECO:0000259" key="1">
    <source>
        <dbReference type="Pfam" id="PF13843"/>
    </source>
</evidence>
<name>A0ABQ8SCT0_PERAM</name>
<sequence>MADNITVDEELVTFRGMCPFRKYIPSKSGKYGIKVWAACDSTNYYVTNLQVYTGRGEDEPRESNQEKRVVLDLTQNLFLSGRNIATDNFFTSLDLAKELERKQMIL</sequence>
<dbReference type="Proteomes" id="UP001148838">
    <property type="component" value="Unassembled WGS sequence"/>
</dbReference>
<evidence type="ECO:0000313" key="3">
    <source>
        <dbReference type="Proteomes" id="UP001148838"/>
    </source>
</evidence>
<dbReference type="PANTHER" id="PTHR46599">
    <property type="entry name" value="PIGGYBAC TRANSPOSABLE ELEMENT-DERIVED PROTEIN 4"/>
    <property type="match status" value="1"/>
</dbReference>
<feature type="domain" description="PiggyBac transposable element-derived protein" evidence="1">
    <location>
        <begin position="4"/>
        <end position="104"/>
    </location>
</feature>
<dbReference type="EMBL" id="JAJSOF020000029">
    <property type="protein sequence ID" value="KAJ4431815.1"/>
    <property type="molecule type" value="Genomic_DNA"/>
</dbReference>
<protein>
    <recommendedName>
        <fullName evidence="1">PiggyBac transposable element-derived protein domain-containing protein</fullName>
    </recommendedName>
</protein>
<dbReference type="InterPro" id="IPR029526">
    <property type="entry name" value="PGBD"/>
</dbReference>
<reference evidence="2 3" key="1">
    <citation type="journal article" date="2022" name="Allergy">
        <title>Genome assembly and annotation of Periplaneta americana reveal a comprehensive cockroach allergen profile.</title>
        <authorList>
            <person name="Wang L."/>
            <person name="Xiong Q."/>
            <person name="Saelim N."/>
            <person name="Wang L."/>
            <person name="Nong W."/>
            <person name="Wan A.T."/>
            <person name="Shi M."/>
            <person name="Liu X."/>
            <person name="Cao Q."/>
            <person name="Hui J.H.L."/>
            <person name="Sookrung N."/>
            <person name="Leung T.F."/>
            <person name="Tungtrongchitr A."/>
            <person name="Tsui S.K.W."/>
        </authorList>
    </citation>
    <scope>NUCLEOTIDE SEQUENCE [LARGE SCALE GENOMIC DNA]</scope>
    <source>
        <strain evidence="2">PWHHKU_190912</strain>
    </source>
</reference>